<comment type="function">
    <text evidence="20">Repair polymerase that plays a key role in base-excision repair. During this process, the damaged base is excised by specific DNA glycosylases, the DNA backbone is nicked at the abasic site by an apurinic/apyrimidic (AP) endonuclease, and POLB removes 5'-deoxyribose-phosphate from the preincised AP site acting as a 5'-deoxyribose-phosphate lyase (5'-dRP lyase); through its DNA polymerase activity, it adds one nucleotide to the 3' end of the arising single-nucleotide gap. Conducts 'gap-filling' DNA synthesis in a stepwise distributive fashion rather than in a processive fashion as for other DNA polymerases. It is also able to cleave sugar-phosphate bonds 3' to an intact AP site, acting as an AP lyase.</text>
</comment>
<dbReference type="PIRSF" id="PIRSF005047">
    <property type="entry name" value="UCP005047_YshC"/>
    <property type="match status" value="1"/>
</dbReference>
<comment type="catalytic activity">
    <reaction evidence="19">
        <text>a 5'-end 2'-deoxyribose-2'-deoxyribonucleotide-DNA = (2E,4S)-4-hydroxypenten-2-al-5-phosphate + a 5'-end 5'-phospho-2'-deoxyribonucleoside-DNA + H(+)</text>
        <dbReference type="Rhea" id="RHEA:76255"/>
        <dbReference type="Rhea" id="RHEA-COMP:13180"/>
        <dbReference type="Rhea" id="RHEA-COMP:18657"/>
        <dbReference type="ChEBI" id="CHEBI:15378"/>
        <dbReference type="ChEBI" id="CHEBI:136412"/>
        <dbReference type="ChEBI" id="CHEBI:195194"/>
        <dbReference type="ChEBI" id="CHEBI:195195"/>
    </reaction>
</comment>
<dbReference type="InterPro" id="IPR047967">
    <property type="entry name" value="PolX_PHP"/>
</dbReference>
<keyword evidence="12" id="KW-0832">Ubl conjugation</keyword>
<evidence type="ECO:0000256" key="11">
    <source>
        <dbReference type="ARBA" id="ARBA00022763"/>
    </source>
</evidence>
<dbReference type="SMART" id="SM00481">
    <property type="entry name" value="POLIIIAc"/>
    <property type="match status" value="1"/>
</dbReference>
<dbReference type="SMART" id="SM00278">
    <property type="entry name" value="HhH1"/>
    <property type="match status" value="3"/>
</dbReference>
<feature type="domain" description="Polymerase/histidinol phosphatase N-terminal" evidence="23">
    <location>
        <begin position="340"/>
        <end position="419"/>
    </location>
</feature>
<dbReference type="InterPro" id="IPR003583">
    <property type="entry name" value="Hlx-hairpin-Hlx_DNA-bd_motif"/>
</dbReference>
<dbReference type="InterPro" id="IPR050243">
    <property type="entry name" value="PHP_phosphatase"/>
</dbReference>
<keyword evidence="9 25" id="KW-0548">Nucleotidyltransferase</keyword>
<keyword evidence="14" id="KW-0915">Sodium</keyword>
<sequence length="576" mass="63862">MAVHNGEIAAIFEEMADLLEIEGANPFRVRAYRFAARTIRDLPGEVAEMVARGEDLTSLPGIGDDLAGKILEIIRTGTVAALEAQRSKTPATLTELLRIPGLGPKRVQALVCALNLRGLSDLQQAALEGRIRTLPGFGEKTEQHILEALAARTGKESRMQLAVAMPSAEALVAYLNQCPGVGRVVVAGSYRRARETIGDLDILVTANTGRAITDRFIRYPEVREVLAHGETKASVRLQNHLQVDVRVVPDESYGAALLYFTGSKHHNVVLRQLAQERGFKLNEYGVFRGAVRVAGDTEESVYAAVGLPWIPPELRENRGEFDAAKAGRLPTLVELQDLVGDLHAHTTATDGRHGLKEMADAARRRGLRYLAITDHSRRLTMARGLNPARLSAQMDEIDRLNRDLTDIRLLKGIEVDILEDGSLDLPDDVLGRLDLVVGAVHSRFNLSKQKQTDRILKAMDHPHFSILAHPSGRLIGRREPYDVDMLRIIRKARERGCFLEVNAHPERLDLTDLHCQIAREEGVLLAVNSDAHSTGDLDDRRYGIGQARRGWLQKSDVLNTRSYAEVTRLLRRTMET</sequence>
<name>A0ABM8RLP3_9BACT</name>
<evidence type="ECO:0000259" key="22">
    <source>
        <dbReference type="SMART" id="SM00278"/>
    </source>
</evidence>
<dbReference type="Gene3D" id="3.30.460.10">
    <property type="entry name" value="Beta Polymerase, domain 2"/>
    <property type="match status" value="1"/>
</dbReference>
<dbReference type="EC" id="2.7.7.7" evidence="3"/>
<dbReference type="InterPro" id="IPR037160">
    <property type="entry name" value="DNA_Pol_thumb_sf"/>
</dbReference>
<evidence type="ECO:0000259" key="23">
    <source>
        <dbReference type="SMART" id="SM00481"/>
    </source>
</evidence>
<dbReference type="Gene3D" id="1.10.150.110">
    <property type="entry name" value="DNA polymerase beta, N-terminal domain-like"/>
    <property type="match status" value="1"/>
</dbReference>
<dbReference type="Pfam" id="PF14792">
    <property type="entry name" value="DNA_pol_B_palm"/>
    <property type="match status" value="1"/>
</dbReference>
<evidence type="ECO:0000256" key="17">
    <source>
        <dbReference type="ARBA" id="ARBA00035726"/>
    </source>
</evidence>
<evidence type="ECO:0000313" key="25">
    <source>
        <dbReference type="EMBL" id="CAE6759841.1"/>
    </source>
</evidence>
<dbReference type="NCBIfam" id="NF006375">
    <property type="entry name" value="PRK08609.1"/>
    <property type="match status" value="1"/>
</dbReference>
<evidence type="ECO:0000256" key="8">
    <source>
        <dbReference type="ARBA" id="ARBA00022679"/>
    </source>
</evidence>
<evidence type="ECO:0000256" key="18">
    <source>
        <dbReference type="ARBA" id="ARBA00044632"/>
    </source>
</evidence>
<evidence type="ECO:0000256" key="21">
    <source>
        <dbReference type="ARBA" id="ARBA00049244"/>
    </source>
</evidence>
<gene>
    <name evidence="25" type="ORF">NSPZN2_30589</name>
</gene>
<feature type="domain" description="Helix-hairpin-helix DNA-binding motif class 1" evidence="22">
    <location>
        <begin position="94"/>
        <end position="113"/>
    </location>
</feature>
<evidence type="ECO:0000256" key="14">
    <source>
        <dbReference type="ARBA" id="ARBA00023053"/>
    </source>
</evidence>
<comment type="catalytic activity">
    <reaction evidence="18">
        <text>2'-deoxyribonucleotide-(2'-deoxyribose 5'-phosphate)-2'-deoxyribonucleotide-DNA = a 3'-end 2'-deoxyribonucleotide-(2,3-dehydro-2,3-deoxyribose 5'-phosphate)-DNA + a 5'-end 5'-phospho-2'-deoxyribonucleoside-DNA + H(+)</text>
        <dbReference type="Rhea" id="RHEA:66592"/>
        <dbReference type="Rhea" id="RHEA-COMP:13180"/>
        <dbReference type="Rhea" id="RHEA-COMP:16897"/>
        <dbReference type="Rhea" id="RHEA-COMP:17067"/>
        <dbReference type="ChEBI" id="CHEBI:15378"/>
        <dbReference type="ChEBI" id="CHEBI:136412"/>
        <dbReference type="ChEBI" id="CHEBI:157695"/>
        <dbReference type="ChEBI" id="CHEBI:167181"/>
        <dbReference type="EC" id="4.2.99.18"/>
    </reaction>
</comment>
<dbReference type="EC" id="4.2.99.18" evidence="4"/>
<feature type="domain" description="Helix-hairpin-helix DNA-binding motif class 1" evidence="22">
    <location>
        <begin position="129"/>
        <end position="148"/>
    </location>
</feature>
<dbReference type="SMART" id="SM00483">
    <property type="entry name" value="POLXc"/>
    <property type="match status" value="1"/>
</dbReference>
<dbReference type="CDD" id="cd00141">
    <property type="entry name" value="NT_POLXc"/>
    <property type="match status" value="1"/>
</dbReference>
<evidence type="ECO:0000256" key="2">
    <source>
        <dbReference type="ARBA" id="ARBA00004496"/>
    </source>
</evidence>
<dbReference type="Gene3D" id="3.20.20.140">
    <property type="entry name" value="Metal-dependent hydrolases"/>
    <property type="match status" value="1"/>
</dbReference>
<feature type="domain" description="DNA-directed DNA polymerase X" evidence="24">
    <location>
        <begin position="3"/>
        <end position="316"/>
    </location>
</feature>
<evidence type="ECO:0000256" key="3">
    <source>
        <dbReference type="ARBA" id="ARBA00012417"/>
    </source>
</evidence>
<dbReference type="InterPro" id="IPR022311">
    <property type="entry name" value="PolX-like"/>
</dbReference>
<dbReference type="InterPro" id="IPR027421">
    <property type="entry name" value="DNA_pol_lamdba_lyase_dom_sf"/>
</dbReference>
<dbReference type="InterPro" id="IPR029398">
    <property type="entry name" value="PolB_thumb"/>
</dbReference>
<dbReference type="SUPFAM" id="SSF47781">
    <property type="entry name" value="RuvA domain 2-like"/>
    <property type="match status" value="1"/>
</dbReference>
<dbReference type="InterPro" id="IPR010994">
    <property type="entry name" value="RuvA_2-like"/>
</dbReference>
<evidence type="ECO:0000256" key="4">
    <source>
        <dbReference type="ARBA" id="ARBA00012720"/>
    </source>
</evidence>
<protein>
    <recommendedName>
        <fullName evidence="5">DNA polymerase beta</fullName>
        <ecNumber evidence="3">2.7.7.7</ecNumber>
        <ecNumber evidence="4">4.2.99.18</ecNumber>
    </recommendedName>
    <alternativeName>
        <fullName evidence="16">5'-deoxyribose-phosphate lyase</fullName>
    </alternativeName>
    <alternativeName>
        <fullName evidence="17">AP lyase</fullName>
    </alternativeName>
</protein>
<evidence type="ECO:0000256" key="10">
    <source>
        <dbReference type="ARBA" id="ARBA00022705"/>
    </source>
</evidence>
<evidence type="ECO:0000256" key="6">
    <source>
        <dbReference type="ARBA" id="ARBA00022481"/>
    </source>
</evidence>
<keyword evidence="8 25" id="KW-0808">Transferase</keyword>
<dbReference type="RefSeq" id="WP_213042730.1">
    <property type="nucleotide sequence ID" value="NZ_CAJNBJ010000016.1"/>
</dbReference>
<dbReference type="Pfam" id="PF14791">
    <property type="entry name" value="DNA_pol_B_thumb"/>
    <property type="match status" value="1"/>
</dbReference>
<keyword evidence="26" id="KW-1185">Reference proteome</keyword>
<dbReference type="Pfam" id="PF14520">
    <property type="entry name" value="HHH_5"/>
    <property type="match status" value="1"/>
</dbReference>
<dbReference type="SUPFAM" id="SSF47802">
    <property type="entry name" value="DNA polymerase beta, N-terminal domain-like"/>
    <property type="match status" value="1"/>
</dbReference>
<feature type="domain" description="Helix-hairpin-helix DNA-binding motif class 1" evidence="22">
    <location>
        <begin position="54"/>
        <end position="73"/>
    </location>
</feature>
<evidence type="ECO:0000256" key="12">
    <source>
        <dbReference type="ARBA" id="ARBA00022843"/>
    </source>
</evidence>
<dbReference type="InterPro" id="IPR043519">
    <property type="entry name" value="NT_sf"/>
</dbReference>
<evidence type="ECO:0000256" key="15">
    <source>
        <dbReference type="ARBA" id="ARBA00023204"/>
    </source>
</evidence>
<evidence type="ECO:0000256" key="5">
    <source>
        <dbReference type="ARBA" id="ARBA00020020"/>
    </source>
</evidence>
<evidence type="ECO:0000259" key="24">
    <source>
        <dbReference type="SMART" id="SM00483"/>
    </source>
</evidence>
<keyword evidence="15" id="KW-0234">DNA repair</keyword>
<evidence type="ECO:0000256" key="20">
    <source>
        <dbReference type="ARBA" id="ARBA00045548"/>
    </source>
</evidence>
<evidence type="ECO:0000256" key="1">
    <source>
        <dbReference type="ARBA" id="ARBA00001946"/>
    </source>
</evidence>
<dbReference type="GO" id="GO:0003887">
    <property type="term" value="F:DNA-directed DNA polymerase activity"/>
    <property type="evidence" value="ECO:0007669"/>
    <property type="project" value="UniProtKB-EC"/>
</dbReference>
<comment type="cofactor">
    <cofactor evidence="1">
        <name>Mg(2+)</name>
        <dbReference type="ChEBI" id="CHEBI:18420"/>
    </cofactor>
</comment>
<accession>A0ABM8RLP3</accession>
<evidence type="ECO:0000256" key="7">
    <source>
        <dbReference type="ARBA" id="ARBA00022634"/>
    </source>
</evidence>
<dbReference type="Pfam" id="PF14716">
    <property type="entry name" value="HHH_8"/>
    <property type="match status" value="1"/>
</dbReference>
<dbReference type="SUPFAM" id="SSF81301">
    <property type="entry name" value="Nucleotidyltransferase"/>
    <property type="match status" value="1"/>
</dbReference>
<comment type="subcellular location">
    <subcellularLocation>
        <location evidence="2">Cytoplasm</location>
    </subcellularLocation>
</comment>
<dbReference type="PANTHER" id="PTHR36928">
    <property type="entry name" value="PHOSPHATASE YCDX-RELATED"/>
    <property type="match status" value="1"/>
</dbReference>
<dbReference type="InterPro" id="IPR003141">
    <property type="entry name" value="Pol/His_phosphatase_N"/>
</dbReference>
<comment type="caution">
    <text evidence="25">The sequence shown here is derived from an EMBL/GenBank/DDBJ whole genome shotgun (WGS) entry which is preliminary data.</text>
</comment>
<evidence type="ECO:0000313" key="26">
    <source>
        <dbReference type="Proteomes" id="UP000675880"/>
    </source>
</evidence>
<keyword evidence="7" id="KW-0237">DNA synthesis</keyword>
<dbReference type="Gene3D" id="3.30.210.10">
    <property type="entry name" value="DNA polymerase, thumb domain"/>
    <property type="match status" value="1"/>
</dbReference>
<keyword evidence="13" id="KW-0239">DNA-directed DNA polymerase</keyword>
<dbReference type="InterPro" id="IPR002054">
    <property type="entry name" value="DNA-dir_DNA_pol_X"/>
</dbReference>
<dbReference type="EMBL" id="CAJNBJ010000016">
    <property type="protein sequence ID" value="CAE6759841.1"/>
    <property type="molecule type" value="Genomic_DNA"/>
</dbReference>
<dbReference type="PRINTS" id="PR00870">
    <property type="entry name" value="DNAPOLXBETA"/>
</dbReference>
<organism evidence="25 26">
    <name type="scientific">Nitrospira defluvii</name>
    <dbReference type="NCBI Taxonomy" id="330214"/>
    <lineage>
        <taxon>Bacteria</taxon>
        <taxon>Pseudomonadati</taxon>
        <taxon>Nitrospirota</taxon>
        <taxon>Nitrospiria</taxon>
        <taxon>Nitrospirales</taxon>
        <taxon>Nitrospiraceae</taxon>
        <taxon>Nitrospira</taxon>
    </lineage>
</organism>
<comment type="catalytic activity">
    <reaction evidence="21">
        <text>DNA(n) + a 2'-deoxyribonucleoside 5'-triphosphate = DNA(n+1) + diphosphate</text>
        <dbReference type="Rhea" id="RHEA:22508"/>
        <dbReference type="Rhea" id="RHEA-COMP:17339"/>
        <dbReference type="Rhea" id="RHEA-COMP:17340"/>
        <dbReference type="ChEBI" id="CHEBI:33019"/>
        <dbReference type="ChEBI" id="CHEBI:61560"/>
        <dbReference type="ChEBI" id="CHEBI:173112"/>
        <dbReference type="EC" id="2.7.7.7"/>
    </reaction>
</comment>
<dbReference type="Gene3D" id="1.10.150.20">
    <property type="entry name" value="5' to 3' exonuclease, C-terminal subdomain"/>
    <property type="match status" value="1"/>
</dbReference>
<dbReference type="InterPro" id="IPR004013">
    <property type="entry name" value="PHP_dom"/>
</dbReference>
<dbReference type="InterPro" id="IPR028207">
    <property type="entry name" value="DNA_pol_B_palm_palm"/>
</dbReference>
<keyword evidence="6" id="KW-0488">Methylation</keyword>
<evidence type="ECO:0000256" key="16">
    <source>
        <dbReference type="ARBA" id="ARBA00035717"/>
    </source>
</evidence>
<dbReference type="Proteomes" id="UP000675880">
    <property type="component" value="Unassembled WGS sequence"/>
</dbReference>
<dbReference type="PANTHER" id="PTHR36928:SF1">
    <property type="entry name" value="PHOSPHATASE YCDX-RELATED"/>
    <property type="match status" value="1"/>
</dbReference>
<dbReference type="Pfam" id="PF02811">
    <property type="entry name" value="PHP"/>
    <property type="match status" value="1"/>
</dbReference>
<dbReference type="InterPro" id="IPR010996">
    <property type="entry name" value="HHH_MUS81"/>
</dbReference>
<keyword evidence="11" id="KW-0227">DNA damage</keyword>
<evidence type="ECO:0000256" key="9">
    <source>
        <dbReference type="ARBA" id="ARBA00022695"/>
    </source>
</evidence>
<proteinExistence type="predicted"/>
<keyword evidence="10" id="KW-0235">DNA replication</keyword>
<evidence type="ECO:0000256" key="19">
    <source>
        <dbReference type="ARBA" id="ARBA00044678"/>
    </source>
</evidence>
<dbReference type="CDD" id="cd07436">
    <property type="entry name" value="PHP_PolX"/>
    <property type="match status" value="1"/>
</dbReference>
<evidence type="ECO:0000256" key="13">
    <source>
        <dbReference type="ARBA" id="ARBA00022932"/>
    </source>
</evidence>
<dbReference type="SUPFAM" id="SSF89550">
    <property type="entry name" value="PHP domain-like"/>
    <property type="match status" value="1"/>
</dbReference>
<dbReference type="InterPro" id="IPR002008">
    <property type="entry name" value="DNA_pol_X_beta-like"/>
</dbReference>
<reference evidence="25 26" key="1">
    <citation type="submission" date="2021-02" db="EMBL/GenBank/DDBJ databases">
        <authorList>
            <person name="Han P."/>
        </authorList>
    </citation>
    <scope>NUCLEOTIDE SEQUENCE [LARGE SCALE GENOMIC DNA]</scope>
    <source>
        <strain evidence="25">Candidatus Nitrospira sp. ZN2</strain>
    </source>
</reference>
<dbReference type="InterPro" id="IPR016195">
    <property type="entry name" value="Pol/histidinol_Pase-like"/>
</dbReference>